<gene>
    <name evidence="9" type="ORF">Prudu_394S000100</name>
</gene>
<dbReference type="InterPro" id="IPR004330">
    <property type="entry name" value="FAR1_DNA_bnd_dom"/>
</dbReference>
<feature type="region of interest" description="Disordered" evidence="7">
    <location>
        <begin position="107"/>
        <end position="134"/>
    </location>
</feature>
<feature type="compositionally biased region" description="Polar residues" evidence="7">
    <location>
        <begin position="14"/>
        <end position="33"/>
    </location>
</feature>
<sequence length="870" mass="99628">MNMENNCMEDGEGETSTGLNISEGESNKKSSQAMKVRGIKIKERVVGSSKRPKNALEKLTKKRRTRKTELQNSSSVDSMCVPTTKAVPAAPSEISQDMNMENNCMEDGEGETSTGLNISEGESNKKSSQAMKGNEKIDLVRSSIRKQLIPVIGMEFETEDLAFKFYNAYAYNIGFSIRRSSCHKFKSGQLRDRLFVCFAEGKREIDKRVSNVKYHRAETRCGCLARMKISCHLNDKYRVIEFVSEHNHVTTSPSKTHLFRSHRKITLAQIAEVDMADSSGIAPKAALEFLSRQAGGRESLGFIPDDYKNYLHSKRTREMKLGDTGGVLEYLQQMQLTDPNFFYAIQVDEDDLITNIFWADARMMVDYDYFGDVVCFDTTYRKNKEGRPFAMFVGVNHHKQTIIFGAALLYDETIQTFTWLFDTFVKAMSGKKPKSILTDQDAAMSAALALKWPETSHRLCIWHIYQNAAKHLSSVFEKFKDFSKDFSSCIYDYEDEDAFLNAWNSMLEKYTLVGNDWLSRLFKIREKWALIYGRQTFCADITTTQRSESMNSCIKKYVSYKYDLLRFFQHFQRLVEDRRYEELKAEFKASQSSPTLSFPVEILKHAANVYTPKVFKVFQDELCKAYDCVLHFNDEMGTISKYEVIPYGKNWQHTVTFDSTNNITLCSCKKFEFAGILCAHALKVLSTRNVKSIPAQYILKRWTKNVKAMSAKINSSSSTNDPKVEIVRRYRELCRLHTQLATRAAGCGKAYEIVIRRLNQTFDEVDACLKEKSSQEMCEVISPVINSRSELNECINVDDDIIKVRGIKIKERVVGSSKRPKNALEKLTKKRRTRKTELQNSSSVDSICVPTTKAVPALHQKFHRISFPSL</sequence>
<evidence type="ECO:0000256" key="5">
    <source>
        <dbReference type="PROSITE-ProRule" id="PRU00325"/>
    </source>
</evidence>
<protein>
    <recommendedName>
        <fullName evidence="6">Protein FAR1-RELATED SEQUENCE</fullName>
    </recommendedName>
</protein>
<evidence type="ECO:0000256" key="2">
    <source>
        <dbReference type="ARBA" id="ARBA00022723"/>
    </source>
</evidence>
<evidence type="ECO:0000256" key="6">
    <source>
        <dbReference type="RuleBase" id="RU367018"/>
    </source>
</evidence>
<evidence type="ECO:0000313" key="9">
    <source>
        <dbReference type="EMBL" id="BBN68361.1"/>
    </source>
</evidence>
<organism evidence="9">
    <name type="scientific">Prunus dulcis</name>
    <name type="common">Almond</name>
    <name type="synonym">Amygdalus dulcis</name>
    <dbReference type="NCBI Taxonomy" id="3755"/>
    <lineage>
        <taxon>Eukaryota</taxon>
        <taxon>Viridiplantae</taxon>
        <taxon>Streptophyta</taxon>
        <taxon>Embryophyta</taxon>
        <taxon>Tracheophyta</taxon>
        <taxon>Spermatophyta</taxon>
        <taxon>Magnoliopsida</taxon>
        <taxon>eudicotyledons</taxon>
        <taxon>Gunneridae</taxon>
        <taxon>Pentapetalae</taxon>
        <taxon>rosids</taxon>
        <taxon>fabids</taxon>
        <taxon>Rosales</taxon>
        <taxon>Rosaceae</taxon>
        <taxon>Amygdaloideae</taxon>
        <taxon>Amygdaleae</taxon>
        <taxon>Prunus</taxon>
    </lineage>
</organism>
<reference evidence="9" key="1">
    <citation type="journal article" date="2019" name="Science">
        <title>Mutation of a bHLH transcription factor allowed almond domestication.</title>
        <authorList>
            <person name="Sanchez-Perez R."/>
            <person name="Pavan S."/>
            <person name="Mazzeo R."/>
            <person name="Moldovan C."/>
            <person name="Aiese Cigliano R."/>
            <person name="Del Cueto J."/>
            <person name="Ricciardi F."/>
            <person name="Lotti C."/>
            <person name="Ricciardi L."/>
            <person name="Dicenta F."/>
            <person name="Lopez-Marques R.L."/>
            <person name="Lindberg Moller B."/>
        </authorList>
    </citation>
    <scope>NUCLEOTIDE SEQUENCE</scope>
</reference>
<evidence type="ECO:0000256" key="3">
    <source>
        <dbReference type="ARBA" id="ARBA00022771"/>
    </source>
</evidence>
<comment type="subcellular location">
    <subcellularLocation>
        <location evidence="6">Nucleus</location>
    </subcellularLocation>
</comment>
<dbReference type="Pfam" id="PF10551">
    <property type="entry name" value="MULE"/>
    <property type="match status" value="1"/>
</dbReference>
<comment type="similarity">
    <text evidence="1 6">Belongs to the FHY3/FAR1 family.</text>
</comment>
<dbReference type="GO" id="GO:0005634">
    <property type="term" value="C:nucleus"/>
    <property type="evidence" value="ECO:0007669"/>
    <property type="project" value="UniProtKB-SubCell"/>
</dbReference>
<dbReference type="SMART" id="SM00575">
    <property type="entry name" value="ZnF_PMZ"/>
    <property type="match status" value="1"/>
</dbReference>
<feature type="compositionally biased region" description="Polar residues" evidence="7">
    <location>
        <begin position="111"/>
        <end position="131"/>
    </location>
</feature>
<dbReference type="InterPro" id="IPR007527">
    <property type="entry name" value="Znf_SWIM"/>
</dbReference>
<dbReference type="GO" id="GO:0008270">
    <property type="term" value="F:zinc ion binding"/>
    <property type="evidence" value="ECO:0007669"/>
    <property type="project" value="UniProtKB-UniRule"/>
</dbReference>
<evidence type="ECO:0000256" key="7">
    <source>
        <dbReference type="SAM" id="MobiDB-lite"/>
    </source>
</evidence>
<dbReference type="Pfam" id="PF03101">
    <property type="entry name" value="FAR1"/>
    <property type="match status" value="1"/>
</dbReference>
<keyword evidence="3 5" id="KW-0863">Zinc-finger</keyword>
<dbReference type="AlphaFoldDB" id="A0A5H2XWN5"/>
<evidence type="ECO:0000259" key="8">
    <source>
        <dbReference type="PROSITE" id="PS50966"/>
    </source>
</evidence>
<feature type="domain" description="SWIM-type" evidence="8">
    <location>
        <begin position="653"/>
        <end position="689"/>
    </location>
</feature>
<dbReference type="InterPro" id="IPR018289">
    <property type="entry name" value="MULE_transposase_dom"/>
</dbReference>
<keyword evidence="6" id="KW-0539">Nucleus</keyword>
<dbReference type="GO" id="GO:0006355">
    <property type="term" value="P:regulation of DNA-templated transcription"/>
    <property type="evidence" value="ECO:0007669"/>
    <property type="project" value="UniProtKB-UniRule"/>
</dbReference>
<dbReference type="InterPro" id="IPR006564">
    <property type="entry name" value="Znf_PMZ"/>
</dbReference>
<dbReference type="InterPro" id="IPR031052">
    <property type="entry name" value="FHY3/FAR1"/>
</dbReference>
<evidence type="ECO:0000256" key="4">
    <source>
        <dbReference type="ARBA" id="ARBA00022833"/>
    </source>
</evidence>
<proteinExistence type="inferred from homology"/>
<dbReference type="PROSITE" id="PS50966">
    <property type="entry name" value="ZF_SWIM"/>
    <property type="match status" value="1"/>
</dbReference>
<keyword evidence="4 6" id="KW-0862">Zinc</keyword>
<keyword evidence="2 6" id="KW-0479">Metal-binding</keyword>
<feature type="region of interest" description="Disordered" evidence="7">
    <location>
        <begin position="1"/>
        <end position="79"/>
    </location>
</feature>
<dbReference type="Pfam" id="PF04434">
    <property type="entry name" value="SWIM"/>
    <property type="match status" value="1"/>
</dbReference>
<dbReference type="PANTHER" id="PTHR31669:SF299">
    <property type="entry name" value="PROTEIN FAR1-RELATED SEQUENCE"/>
    <property type="match status" value="1"/>
</dbReference>
<dbReference type="EMBL" id="AP020731">
    <property type="protein sequence ID" value="BBN68361.1"/>
    <property type="molecule type" value="Genomic_DNA"/>
</dbReference>
<name>A0A5H2XWN5_PRUDU</name>
<dbReference type="PANTHER" id="PTHR31669">
    <property type="entry name" value="PROTEIN FAR1-RELATED SEQUENCE 10-RELATED"/>
    <property type="match status" value="1"/>
</dbReference>
<evidence type="ECO:0000256" key="1">
    <source>
        <dbReference type="ARBA" id="ARBA00005889"/>
    </source>
</evidence>
<comment type="function">
    <text evidence="6">Putative transcription activator involved in regulating light control of development.</text>
</comment>
<accession>A0A5H2XWN5</accession>